<dbReference type="EMBL" id="QKYU01000013">
    <property type="protein sequence ID" value="PZW44858.1"/>
    <property type="molecule type" value="Genomic_DNA"/>
</dbReference>
<evidence type="ECO:0000313" key="3">
    <source>
        <dbReference type="Proteomes" id="UP000249688"/>
    </source>
</evidence>
<evidence type="ECO:0000313" key="2">
    <source>
        <dbReference type="EMBL" id="PZW44858.1"/>
    </source>
</evidence>
<evidence type="ECO:0000256" key="1">
    <source>
        <dbReference type="SAM" id="MobiDB-lite"/>
    </source>
</evidence>
<accession>A0A2W7IFK1</accession>
<dbReference type="Proteomes" id="UP000249688">
    <property type="component" value="Unassembled WGS sequence"/>
</dbReference>
<gene>
    <name evidence="2" type="ORF">C8P66_11325</name>
</gene>
<organism evidence="2 3">
    <name type="scientific">Humitalea rosea</name>
    <dbReference type="NCBI Taxonomy" id="990373"/>
    <lineage>
        <taxon>Bacteria</taxon>
        <taxon>Pseudomonadati</taxon>
        <taxon>Pseudomonadota</taxon>
        <taxon>Alphaproteobacteria</taxon>
        <taxon>Acetobacterales</taxon>
        <taxon>Roseomonadaceae</taxon>
        <taxon>Humitalea</taxon>
    </lineage>
</organism>
<comment type="caution">
    <text evidence="2">The sequence shown here is derived from an EMBL/GenBank/DDBJ whole genome shotgun (WGS) entry which is preliminary data.</text>
</comment>
<sequence length="81" mass="9000">MSAHVRAHAWSGTERMRPHAPPAPPARCRLVPLADLIDAITQQATRLRPPSAGQPHAFHEDKSELVGELRRLAARLRSDRP</sequence>
<dbReference type="AlphaFoldDB" id="A0A2W7IFK1"/>
<name>A0A2W7IFK1_9PROT</name>
<keyword evidence="3" id="KW-1185">Reference proteome</keyword>
<feature type="region of interest" description="Disordered" evidence="1">
    <location>
        <begin position="1"/>
        <end position="24"/>
    </location>
</feature>
<proteinExistence type="predicted"/>
<reference evidence="2 3" key="1">
    <citation type="submission" date="2018-06" db="EMBL/GenBank/DDBJ databases">
        <title>Genomic Encyclopedia of Archaeal and Bacterial Type Strains, Phase II (KMG-II): from individual species to whole genera.</title>
        <authorList>
            <person name="Goeker M."/>
        </authorList>
    </citation>
    <scope>NUCLEOTIDE SEQUENCE [LARGE SCALE GENOMIC DNA]</scope>
    <source>
        <strain evidence="2 3">DSM 24525</strain>
    </source>
</reference>
<protein>
    <submittedName>
        <fullName evidence="2">Uncharacterized protein</fullName>
    </submittedName>
</protein>